<dbReference type="GO" id="GO:0005576">
    <property type="term" value="C:extracellular region"/>
    <property type="evidence" value="ECO:0007669"/>
    <property type="project" value="UniProtKB-SubCell"/>
</dbReference>
<reference evidence="3 4" key="1">
    <citation type="submission" date="2020-08" db="EMBL/GenBank/DDBJ databases">
        <title>The genome sequence of type strain Novosphingobium flavum NBRC 111647.</title>
        <authorList>
            <person name="Liu Y."/>
        </authorList>
    </citation>
    <scope>NUCLEOTIDE SEQUENCE [LARGE SCALE GENOMIC DNA]</scope>
    <source>
        <strain evidence="3 4">NBRC 111647</strain>
    </source>
</reference>
<evidence type="ECO:0000256" key="2">
    <source>
        <dbReference type="ARBA" id="ARBA00022525"/>
    </source>
</evidence>
<evidence type="ECO:0000313" key="3">
    <source>
        <dbReference type="EMBL" id="MBC2663998.1"/>
    </source>
</evidence>
<evidence type="ECO:0008006" key="5">
    <source>
        <dbReference type="Google" id="ProtNLM"/>
    </source>
</evidence>
<protein>
    <recommendedName>
        <fullName evidence="5">Calcium-binding protein</fullName>
    </recommendedName>
</protein>
<dbReference type="Gene3D" id="2.150.10.10">
    <property type="entry name" value="Serralysin-like metalloprotease, C-terminal"/>
    <property type="match status" value="5"/>
</dbReference>
<dbReference type="InterPro" id="IPR018511">
    <property type="entry name" value="Hemolysin-typ_Ca-bd_CS"/>
</dbReference>
<comment type="subcellular location">
    <subcellularLocation>
        <location evidence="1">Secreted</location>
    </subcellularLocation>
</comment>
<evidence type="ECO:0000313" key="4">
    <source>
        <dbReference type="Proteomes" id="UP000566813"/>
    </source>
</evidence>
<dbReference type="PANTHER" id="PTHR38340:SF1">
    <property type="entry name" value="S-LAYER PROTEIN"/>
    <property type="match status" value="1"/>
</dbReference>
<sequence>MTTFTGTSGNDVLTGGDSADLFQPLLGIDVVHGEAGIDTLSLDWSSIAANGGTGAISAAGGSFSGSLSAGSGQAELTFDGIEAVVAVLSTGSDTLTVDAAPLAAGASLSVSGGGGFDTLQADFSAFASTSFAMGVNFLISTNHGNWAGFEQFDLTLGAGTNGVTLQGGNDTVRSNGGVDTIDLGGGRDSWIADFSSWSANISFGWDGDRNLAAVSNGSYVSHVEGGAITGGSGDDAFFLNGANGFAVDGGAGRDVLVWDESGLLTVPYSAAFIAGVGGSYDGWVRSSTFAGIEQVNVALSDGDNTAYVDVAPLAQGATMNLDGGGGSDTLEVDFSVFADTTFAIDASGTALTSHGTYGNFENFSMALGGGHNVVATGAGDDMVYSLGGVDQIDAGSGFDFWGGDYSGNAGAIAFNWDGASGSASLSNGTSLTGFEAGYLVGTAGADTFSLSGALPFDVYGGAGSDTLVRSDAGVTGGNTDSFIYAAPGWFWGFAGNGQFDEIEHLSVTFGDGDDTVFVDAAALAAGATIALNGGVGSDTLLLDLSALAGSVFTVSADGAVSGNRGSFAGFEAYSIGLGGGANTVTLGAGNDMVQASFGGASTISLGAGDDEAWGGTGTETVYGGAGTDRFHVLGLMADFAVSQDGTGGYLVTDHNLADGDQGSDHLSGVEWLVFDDGALALPDYAGGVTLTGTAGADTLTGGVGADRLSGLAGNDLLSGGAGNDTLDGGAGNDWLSGEAGNDAITGGDGIDTLTYDDAVAGVMVDLSLVGTAQATGGSGSDVLGDALENLTGSAFGDTLTGNALANVITGLAGDDVIDGGAGADTLIGGLGSDSYVVDDAGDGVTELAGEGTDSVTARLSWTLGANLENLTLAAGTQAWDGTGNGLGNGLVGNDGANRLYGLDGNDTLGGGGGNDWLSGGAGSDTITGGAGLDTLAYDDAAGAVRVDLSLVGTAQATGGSGSDVLGDALENLTGSAFGDALTGNALANVITGLAGDDVIDGGAGADTLIGGLGNDTYVVDVNGDFVTELAGQGTDTVTAKLSWTLGANLENLTLLGTSALSGTGNELGNVLTGNAAANLLNGMAGDDTLVGGGGADSLTGGLGRDAFRFTILEINSARDTIQDFVHGTDRFEFVRSAYAALAGLSAGALAPSEFIAGKAAVTASQHIIYNQSTGALYYDVDGSGKAAQVQIAMLSNRPVLDASDFWLV</sequence>
<accession>A0A7X1FNK7</accession>
<proteinExistence type="predicted"/>
<dbReference type="PANTHER" id="PTHR38340">
    <property type="entry name" value="S-LAYER PROTEIN"/>
    <property type="match status" value="1"/>
</dbReference>
<dbReference type="Gene3D" id="2.160.20.160">
    <property type="match status" value="1"/>
</dbReference>
<dbReference type="AlphaFoldDB" id="A0A7X1FNK7"/>
<dbReference type="PRINTS" id="PR00313">
    <property type="entry name" value="CABNDNGRPT"/>
</dbReference>
<dbReference type="InterPro" id="IPR001343">
    <property type="entry name" value="Hemolysn_Ca-bd"/>
</dbReference>
<dbReference type="Pfam" id="PF00353">
    <property type="entry name" value="HemolysinCabind"/>
    <property type="match status" value="11"/>
</dbReference>
<dbReference type="RefSeq" id="WP_185662256.1">
    <property type="nucleotide sequence ID" value="NZ_JACLAW010000001.1"/>
</dbReference>
<dbReference type="InterPro" id="IPR011049">
    <property type="entry name" value="Serralysin-like_metalloprot_C"/>
</dbReference>
<dbReference type="PROSITE" id="PS00330">
    <property type="entry name" value="HEMOLYSIN_CALCIUM"/>
    <property type="match status" value="5"/>
</dbReference>
<dbReference type="Proteomes" id="UP000566813">
    <property type="component" value="Unassembled WGS sequence"/>
</dbReference>
<dbReference type="InterPro" id="IPR050557">
    <property type="entry name" value="RTX_toxin/Mannuronan_C5-epim"/>
</dbReference>
<keyword evidence="4" id="KW-1185">Reference proteome</keyword>
<dbReference type="SUPFAM" id="SSF51120">
    <property type="entry name" value="beta-Roll"/>
    <property type="match status" value="7"/>
</dbReference>
<keyword evidence="2" id="KW-0964">Secreted</keyword>
<evidence type="ECO:0000256" key="1">
    <source>
        <dbReference type="ARBA" id="ARBA00004613"/>
    </source>
</evidence>
<organism evidence="3 4">
    <name type="scientific">Novosphingobium flavum</name>
    <dbReference type="NCBI Taxonomy" id="1778672"/>
    <lineage>
        <taxon>Bacteria</taxon>
        <taxon>Pseudomonadati</taxon>
        <taxon>Pseudomonadota</taxon>
        <taxon>Alphaproteobacteria</taxon>
        <taxon>Sphingomonadales</taxon>
        <taxon>Sphingomonadaceae</taxon>
        <taxon>Novosphingobium</taxon>
    </lineage>
</organism>
<dbReference type="GO" id="GO:0005509">
    <property type="term" value="F:calcium ion binding"/>
    <property type="evidence" value="ECO:0007669"/>
    <property type="project" value="InterPro"/>
</dbReference>
<comment type="caution">
    <text evidence="3">The sequence shown here is derived from an EMBL/GenBank/DDBJ whole genome shotgun (WGS) entry which is preliminary data.</text>
</comment>
<dbReference type="EMBL" id="JACLAW010000001">
    <property type="protein sequence ID" value="MBC2663998.1"/>
    <property type="molecule type" value="Genomic_DNA"/>
</dbReference>
<gene>
    <name evidence="3" type="ORF">H7F51_00550</name>
</gene>
<name>A0A7X1FNK7_9SPHN</name>